<dbReference type="GO" id="GO:0005886">
    <property type="term" value="C:plasma membrane"/>
    <property type="evidence" value="ECO:0007669"/>
    <property type="project" value="InterPro"/>
</dbReference>
<organism evidence="2 3">
    <name type="scientific">Aspergillus ochraceoroseus IBT 24754</name>
    <dbReference type="NCBI Taxonomy" id="1392256"/>
    <lineage>
        <taxon>Eukaryota</taxon>
        <taxon>Fungi</taxon>
        <taxon>Dikarya</taxon>
        <taxon>Ascomycota</taxon>
        <taxon>Pezizomycotina</taxon>
        <taxon>Eurotiomycetes</taxon>
        <taxon>Eurotiomycetidae</taxon>
        <taxon>Eurotiales</taxon>
        <taxon>Aspergillaceae</taxon>
        <taxon>Aspergillus</taxon>
        <taxon>Aspergillus subgen. Nidulantes</taxon>
    </lineage>
</organism>
<proteinExistence type="predicted"/>
<sequence>MNFQRIKNGLSVMTPFGMMFGSLCMLFIIGINGIPGPFMGPIFDLSTVQISVPVQDLANFTLPSATSHSGNLTAANLQLADQYAFYLWNYAITTGNKTIYPKSGWDYAKDLEISPVLDNNSTSTEFSDAYKDTMSSCRTKLRCSQVFFILAILSTFAVVAMGISGAFGYRAPLLVAAACTGISLVMTLVLAVLITLLIFTTKADSEPFTKFGFVFVMGTSDLGIVWIAAVHILVVGVMWLLMAFGVTKCNGLVQNTRRNRIFDDGQELDEEHVIILSEQRK</sequence>
<dbReference type="OrthoDB" id="4480814at2759"/>
<feature type="transmembrane region" description="Helical" evidence="1">
    <location>
        <begin position="12"/>
        <end position="34"/>
    </location>
</feature>
<keyword evidence="1" id="KW-1133">Transmembrane helix</keyword>
<accession>A0A2T5LW61</accession>
<feature type="transmembrane region" description="Helical" evidence="1">
    <location>
        <begin position="146"/>
        <end position="167"/>
    </location>
</feature>
<dbReference type="Proteomes" id="UP000244073">
    <property type="component" value="Unassembled WGS sequence"/>
</dbReference>
<dbReference type="RefSeq" id="XP_040751910.1">
    <property type="nucleotide sequence ID" value="XM_040899910.1"/>
</dbReference>
<keyword evidence="1" id="KW-0472">Membrane</keyword>
<reference evidence="2 3" key="1">
    <citation type="journal article" date="2018" name="Proc. Natl. Acad. Sci. U.S.A.">
        <title>Linking secondary metabolites to gene clusters through genome sequencing of six diverse Aspergillus species.</title>
        <authorList>
            <person name="Kaerboelling I."/>
            <person name="Vesth T.C."/>
            <person name="Frisvad J.C."/>
            <person name="Nybo J.L."/>
            <person name="Theobald S."/>
            <person name="Kuo A."/>
            <person name="Bowyer P."/>
            <person name="Matsuda Y."/>
            <person name="Mondo S."/>
            <person name="Lyhne E.K."/>
            <person name="Kogle M.E."/>
            <person name="Clum A."/>
            <person name="Lipzen A."/>
            <person name="Salamov A."/>
            <person name="Ngan C.Y."/>
            <person name="Daum C."/>
            <person name="Chiniquy J."/>
            <person name="Barry K."/>
            <person name="LaButti K."/>
            <person name="Haridas S."/>
            <person name="Simmons B.A."/>
            <person name="Magnuson J.K."/>
            <person name="Mortensen U.H."/>
            <person name="Larsen T.O."/>
            <person name="Grigoriev I.V."/>
            <person name="Baker S.E."/>
            <person name="Andersen M.R."/>
        </authorList>
    </citation>
    <scope>NUCLEOTIDE SEQUENCE [LARGE SCALE GENOMIC DNA]</scope>
    <source>
        <strain evidence="2 3">IBT 24754</strain>
    </source>
</reference>
<feature type="transmembrane region" description="Helical" evidence="1">
    <location>
        <begin position="211"/>
        <end position="244"/>
    </location>
</feature>
<comment type="caution">
    <text evidence="2">The sequence shown here is derived from an EMBL/GenBank/DDBJ whole genome shotgun (WGS) entry which is preliminary data.</text>
</comment>
<dbReference type="EMBL" id="MSFN02000004">
    <property type="protein sequence ID" value="PTU20518.1"/>
    <property type="molecule type" value="Genomic_DNA"/>
</dbReference>
<dbReference type="VEuPathDB" id="FungiDB:P175DRAFT_0531856"/>
<dbReference type="InterPro" id="IPR009571">
    <property type="entry name" value="SUR7/Rim9-like_fungi"/>
</dbReference>
<evidence type="ECO:0000256" key="1">
    <source>
        <dbReference type="SAM" id="Phobius"/>
    </source>
</evidence>
<dbReference type="Pfam" id="PF06687">
    <property type="entry name" value="SUR7"/>
    <property type="match status" value="1"/>
</dbReference>
<evidence type="ECO:0000313" key="3">
    <source>
        <dbReference type="Proteomes" id="UP000244073"/>
    </source>
</evidence>
<feature type="transmembrane region" description="Helical" evidence="1">
    <location>
        <begin position="173"/>
        <end position="199"/>
    </location>
</feature>
<protein>
    <submittedName>
        <fullName evidence="2">Uncharacterized protein</fullName>
    </submittedName>
</protein>
<keyword evidence="1" id="KW-0812">Transmembrane</keyword>
<gene>
    <name evidence="2" type="ORF">P175DRAFT_0531856</name>
</gene>
<dbReference type="GeneID" id="63816792"/>
<evidence type="ECO:0000313" key="2">
    <source>
        <dbReference type="EMBL" id="PTU20518.1"/>
    </source>
</evidence>
<name>A0A2T5LW61_9EURO</name>
<dbReference type="AlphaFoldDB" id="A0A2T5LW61"/>